<protein>
    <submittedName>
        <fullName evidence="1">Uncharacterized protein</fullName>
    </submittedName>
</protein>
<sequence>MQFQGVLFNNDPGSKVAIHCGNSQVPVTLLLDQKGTIVSPHLGEIDFRTMQGVLSSLGVKL</sequence>
<name>A0A511N9M0_DEIC1</name>
<proteinExistence type="predicted"/>
<accession>A0A511N9M0</accession>
<dbReference type="Proteomes" id="UP000321306">
    <property type="component" value="Unassembled WGS sequence"/>
</dbReference>
<organism evidence="1 2">
    <name type="scientific">Deinococcus cellulosilyticus (strain DSM 18568 / NBRC 106333 / KACC 11606 / 5516J-15)</name>
    <dbReference type="NCBI Taxonomy" id="1223518"/>
    <lineage>
        <taxon>Bacteria</taxon>
        <taxon>Thermotogati</taxon>
        <taxon>Deinococcota</taxon>
        <taxon>Deinococci</taxon>
        <taxon>Deinococcales</taxon>
        <taxon>Deinococcaceae</taxon>
        <taxon>Deinococcus</taxon>
    </lineage>
</organism>
<reference evidence="1 2" key="1">
    <citation type="submission" date="2019-07" db="EMBL/GenBank/DDBJ databases">
        <title>Whole genome shotgun sequence of Deinococcus cellulosilyticus NBRC 106333.</title>
        <authorList>
            <person name="Hosoyama A."/>
            <person name="Uohara A."/>
            <person name="Ohji S."/>
            <person name="Ichikawa N."/>
        </authorList>
    </citation>
    <scope>NUCLEOTIDE SEQUENCE [LARGE SCALE GENOMIC DNA]</scope>
    <source>
        <strain evidence="1 2">NBRC 106333</strain>
    </source>
</reference>
<dbReference type="SUPFAM" id="SSF52833">
    <property type="entry name" value="Thioredoxin-like"/>
    <property type="match status" value="1"/>
</dbReference>
<comment type="caution">
    <text evidence="1">The sequence shown here is derived from an EMBL/GenBank/DDBJ whole genome shotgun (WGS) entry which is preliminary data.</text>
</comment>
<gene>
    <name evidence="1" type="ORF">DC3_51600</name>
</gene>
<dbReference type="AlphaFoldDB" id="A0A511N9M0"/>
<dbReference type="EMBL" id="BJXB01000037">
    <property type="protein sequence ID" value="GEM49525.1"/>
    <property type="molecule type" value="Genomic_DNA"/>
</dbReference>
<evidence type="ECO:0000313" key="2">
    <source>
        <dbReference type="Proteomes" id="UP000321306"/>
    </source>
</evidence>
<dbReference type="InterPro" id="IPR036249">
    <property type="entry name" value="Thioredoxin-like_sf"/>
</dbReference>
<keyword evidence="2" id="KW-1185">Reference proteome</keyword>
<evidence type="ECO:0000313" key="1">
    <source>
        <dbReference type="EMBL" id="GEM49525.1"/>
    </source>
</evidence>